<sequence>MTDIIQQSRFEKSLGLLTTKFVSLLQKSKGGILDLKVAADILEVRQKRRIYDITNVLEGIGLIEKKSKNSIQWKPYTAAREYCSNLPASNGSNSDNFLKIRKLKEELARLDEYEHELDLQKLWIQQSIKNITEDLDTSKYLYVTSDDFLKSHNNDKTVFVVNTPINHTNMKYQSGQDTFNLRIRSSKNPIVAHVLTRNIGDSEKLNRKRSQQQMQSDIEDLNIKKEAFFDDPDLITAEILFRKIPKYNFNSRTEDRTGDEPFLRLSPVPLSQEYSFGLLDSEGACDLFDLSL</sequence>
<dbReference type="Pfam" id="PF02319">
    <property type="entry name" value="WHD_E2F_TDP"/>
    <property type="match status" value="1"/>
</dbReference>
<keyword evidence="4 5" id="KW-0804">Transcription</keyword>
<evidence type="ECO:0000256" key="1">
    <source>
        <dbReference type="ARBA" id="ARBA00010940"/>
    </source>
</evidence>
<evidence type="ECO:0000259" key="6">
    <source>
        <dbReference type="SMART" id="SM01372"/>
    </source>
</evidence>
<dbReference type="Proteomes" id="UP000504635">
    <property type="component" value="Unplaced"/>
</dbReference>
<evidence type="ECO:0000256" key="2">
    <source>
        <dbReference type="ARBA" id="ARBA00023015"/>
    </source>
</evidence>
<comment type="similarity">
    <text evidence="1 5">Belongs to the E2F/DP family.</text>
</comment>
<organism evidence="7 8">
    <name type="scientific">Sitophilus oryzae</name>
    <name type="common">Rice weevil</name>
    <name type="synonym">Curculio oryzae</name>
    <dbReference type="NCBI Taxonomy" id="7048"/>
    <lineage>
        <taxon>Eukaryota</taxon>
        <taxon>Metazoa</taxon>
        <taxon>Ecdysozoa</taxon>
        <taxon>Arthropoda</taxon>
        <taxon>Hexapoda</taxon>
        <taxon>Insecta</taxon>
        <taxon>Pterygota</taxon>
        <taxon>Neoptera</taxon>
        <taxon>Endopterygota</taxon>
        <taxon>Coleoptera</taxon>
        <taxon>Polyphaga</taxon>
        <taxon>Cucujiformia</taxon>
        <taxon>Curculionidae</taxon>
        <taxon>Dryophthorinae</taxon>
        <taxon>Sitophilus</taxon>
    </lineage>
</organism>
<name>A0A6J2XD83_SITOR</name>
<dbReference type="FunFam" id="1.10.10.10:FF:000008">
    <property type="entry name" value="E2F transcription factor 1"/>
    <property type="match status" value="1"/>
</dbReference>
<dbReference type="InterPro" id="IPR036390">
    <property type="entry name" value="WH_DNA-bd_sf"/>
</dbReference>
<reference evidence="8" key="1">
    <citation type="submission" date="2025-08" db="UniProtKB">
        <authorList>
            <consortium name="RefSeq"/>
        </authorList>
    </citation>
    <scope>IDENTIFICATION</scope>
    <source>
        <tissue evidence="8">Gonads</tissue>
    </source>
</reference>
<dbReference type="InterPro" id="IPR003316">
    <property type="entry name" value="E2F_WHTH_DNA-bd_dom"/>
</dbReference>
<protein>
    <submittedName>
        <fullName evidence="8">Transcription factor E2F5-like</fullName>
    </submittedName>
</protein>
<dbReference type="SMART" id="SM01372">
    <property type="entry name" value="E2F_TDP"/>
    <property type="match status" value="1"/>
</dbReference>
<dbReference type="PANTHER" id="PTHR12081:SF18">
    <property type="entry name" value="TRANSCRIPTION FACTOR E2F2-RELATED"/>
    <property type="match status" value="1"/>
</dbReference>
<gene>
    <name evidence="8" type="primary">LOC115877179</name>
</gene>
<keyword evidence="5" id="KW-0539">Nucleus</keyword>
<dbReference type="GO" id="GO:0000978">
    <property type="term" value="F:RNA polymerase II cis-regulatory region sequence-specific DNA binding"/>
    <property type="evidence" value="ECO:0007669"/>
    <property type="project" value="InterPro"/>
</dbReference>
<evidence type="ECO:0000256" key="4">
    <source>
        <dbReference type="ARBA" id="ARBA00023163"/>
    </source>
</evidence>
<dbReference type="RefSeq" id="XP_030749202.1">
    <property type="nucleotide sequence ID" value="XM_030893342.1"/>
</dbReference>
<dbReference type="InterPro" id="IPR015633">
    <property type="entry name" value="E2F"/>
</dbReference>
<dbReference type="GO" id="GO:0000981">
    <property type="term" value="F:DNA-binding transcription factor activity, RNA polymerase II-specific"/>
    <property type="evidence" value="ECO:0007669"/>
    <property type="project" value="TreeGrafter"/>
</dbReference>
<dbReference type="Gene3D" id="1.10.10.10">
    <property type="entry name" value="Winged helix-like DNA-binding domain superfamily/Winged helix DNA-binding domain"/>
    <property type="match status" value="1"/>
</dbReference>
<evidence type="ECO:0000313" key="8">
    <source>
        <dbReference type="RefSeq" id="XP_030749202.1"/>
    </source>
</evidence>
<evidence type="ECO:0000256" key="3">
    <source>
        <dbReference type="ARBA" id="ARBA00023125"/>
    </source>
</evidence>
<dbReference type="InterPro" id="IPR036388">
    <property type="entry name" value="WH-like_DNA-bd_sf"/>
</dbReference>
<feature type="domain" description="E2F/DP family winged-helix DNA-binding" evidence="6">
    <location>
        <begin position="9"/>
        <end position="75"/>
    </location>
</feature>
<dbReference type="GeneID" id="115877179"/>
<dbReference type="InterPro" id="IPR032198">
    <property type="entry name" value="E2F_CC-MB"/>
</dbReference>
<keyword evidence="2 5" id="KW-0805">Transcription regulation</keyword>
<evidence type="ECO:0000256" key="5">
    <source>
        <dbReference type="RuleBase" id="RU003796"/>
    </source>
</evidence>
<dbReference type="InParanoid" id="A0A6J2XD83"/>
<keyword evidence="3 5" id="KW-0238">DNA-binding</keyword>
<dbReference type="SUPFAM" id="SSF144074">
    <property type="entry name" value="E2F-DP heterodimerization region"/>
    <property type="match status" value="1"/>
</dbReference>
<keyword evidence="7" id="KW-1185">Reference proteome</keyword>
<dbReference type="KEGG" id="soy:115877179"/>
<dbReference type="InterPro" id="IPR037241">
    <property type="entry name" value="E2F-DP_heterodim"/>
</dbReference>
<dbReference type="GO" id="GO:0046983">
    <property type="term" value="F:protein dimerization activity"/>
    <property type="evidence" value="ECO:0007669"/>
    <property type="project" value="InterPro"/>
</dbReference>
<comment type="subcellular location">
    <subcellularLocation>
        <location evidence="5">Nucleus</location>
    </subcellularLocation>
</comment>
<dbReference type="FunCoup" id="A0A6J2XD83">
    <property type="interactions" value="1477"/>
</dbReference>
<evidence type="ECO:0000313" key="7">
    <source>
        <dbReference type="Proteomes" id="UP000504635"/>
    </source>
</evidence>
<dbReference type="AlphaFoldDB" id="A0A6J2XD83"/>
<accession>A0A6J2XD83</accession>
<dbReference type="GO" id="GO:0090575">
    <property type="term" value="C:RNA polymerase II transcription regulator complex"/>
    <property type="evidence" value="ECO:0007669"/>
    <property type="project" value="TreeGrafter"/>
</dbReference>
<dbReference type="Pfam" id="PF16421">
    <property type="entry name" value="E2F_CC-MB"/>
    <property type="match status" value="1"/>
</dbReference>
<dbReference type="SUPFAM" id="SSF46785">
    <property type="entry name" value="Winged helix' DNA-binding domain"/>
    <property type="match status" value="1"/>
</dbReference>
<dbReference type="PANTHER" id="PTHR12081">
    <property type="entry name" value="TRANSCRIPTION FACTOR E2F"/>
    <property type="match status" value="1"/>
</dbReference>
<dbReference type="Gene3D" id="6.10.250.540">
    <property type="match status" value="1"/>
</dbReference>
<proteinExistence type="inferred from homology"/>
<dbReference type="OrthoDB" id="1743261at2759"/>